<feature type="signal peptide" evidence="1">
    <location>
        <begin position="1"/>
        <end position="24"/>
    </location>
</feature>
<evidence type="ECO:0008006" key="4">
    <source>
        <dbReference type="Google" id="ProtNLM"/>
    </source>
</evidence>
<evidence type="ECO:0000313" key="2">
    <source>
        <dbReference type="EMBL" id="MCL1142420.1"/>
    </source>
</evidence>
<dbReference type="Proteomes" id="UP001139333">
    <property type="component" value="Unassembled WGS sequence"/>
</dbReference>
<dbReference type="RefSeq" id="WP_248995091.1">
    <property type="nucleotide sequence ID" value="NZ_JAKIKP010000003.1"/>
</dbReference>
<keyword evidence="1" id="KW-0732">Signal</keyword>
<proteinExistence type="predicted"/>
<evidence type="ECO:0000313" key="3">
    <source>
        <dbReference type="Proteomes" id="UP001139333"/>
    </source>
</evidence>
<evidence type="ECO:0000256" key="1">
    <source>
        <dbReference type="SAM" id="SignalP"/>
    </source>
</evidence>
<name>A0A9X1ZMW8_9GAMM</name>
<protein>
    <recommendedName>
        <fullName evidence="4">Secreted protein</fullName>
    </recommendedName>
</protein>
<reference evidence="2" key="1">
    <citation type="submission" date="2022-01" db="EMBL/GenBank/DDBJ databases">
        <title>Whole genome-based taxonomy of the Shewanellaceae.</title>
        <authorList>
            <person name="Martin-Rodriguez A.J."/>
        </authorList>
    </citation>
    <scope>NUCLEOTIDE SEQUENCE</scope>
    <source>
        <strain evidence="2">DSM 16422</strain>
    </source>
</reference>
<comment type="caution">
    <text evidence="2">The sequence shown here is derived from an EMBL/GenBank/DDBJ whole genome shotgun (WGS) entry which is preliminary data.</text>
</comment>
<dbReference type="AlphaFoldDB" id="A0A9X1ZMW8"/>
<accession>A0A9X1ZMW8</accession>
<sequence length="221" mass="24436">MKLIAVTKCLIGLVLTLPCALLSANPHSPISPIFGDDEQHVGKIKMPKDVQQLSDFASQFGFLPPLSWKLAFNEMQGDMFIAEFIPANETLNDWSGLICMQGFKGLADEISAQQFLDSMADKYNEHCQGSLVYNALGSSKVAGLDAVHGILGCTAMPDIHNATVFVKDSFKTIPKGEIGFFTVVSGEKDLYLLHKSMRVAVFRENQPPLNENNYREFMTKE</sequence>
<feature type="chain" id="PRO_5040942967" description="Secreted protein" evidence="1">
    <location>
        <begin position="25"/>
        <end position="221"/>
    </location>
</feature>
<gene>
    <name evidence="2" type="ORF">L2672_06890</name>
</gene>
<dbReference type="EMBL" id="JAKIKP010000003">
    <property type="protein sequence ID" value="MCL1142420.1"/>
    <property type="molecule type" value="Genomic_DNA"/>
</dbReference>
<organism evidence="2 3">
    <name type="scientific">Shewanella gaetbuli</name>
    <dbReference type="NCBI Taxonomy" id="220752"/>
    <lineage>
        <taxon>Bacteria</taxon>
        <taxon>Pseudomonadati</taxon>
        <taxon>Pseudomonadota</taxon>
        <taxon>Gammaproteobacteria</taxon>
        <taxon>Alteromonadales</taxon>
        <taxon>Shewanellaceae</taxon>
        <taxon>Shewanella</taxon>
    </lineage>
</organism>
<keyword evidence="3" id="KW-1185">Reference proteome</keyword>